<dbReference type="AlphaFoldDB" id="A0A8T0SR73"/>
<reference evidence="2" key="1">
    <citation type="submission" date="2020-05" db="EMBL/GenBank/DDBJ databases">
        <title>WGS assembly of Panicum virgatum.</title>
        <authorList>
            <person name="Lovell J.T."/>
            <person name="Jenkins J."/>
            <person name="Shu S."/>
            <person name="Juenger T.E."/>
            <person name="Schmutz J."/>
        </authorList>
    </citation>
    <scope>NUCLEOTIDE SEQUENCE</scope>
    <source>
        <strain evidence="2">AP13</strain>
    </source>
</reference>
<protein>
    <submittedName>
        <fullName evidence="2">Uncharacterized protein</fullName>
    </submittedName>
</protein>
<keyword evidence="3" id="KW-1185">Reference proteome</keyword>
<evidence type="ECO:0000256" key="1">
    <source>
        <dbReference type="SAM" id="MobiDB-lite"/>
    </source>
</evidence>
<comment type="caution">
    <text evidence="2">The sequence shown here is derived from an EMBL/GenBank/DDBJ whole genome shotgun (WGS) entry which is preliminary data.</text>
</comment>
<dbReference type="EMBL" id="CM029045">
    <property type="protein sequence ID" value="KAG2598796.1"/>
    <property type="molecule type" value="Genomic_DNA"/>
</dbReference>
<feature type="region of interest" description="Disordered" evidence="1">
    <location>
        <begin position="47"/>
        <end position="67"/>
    </location>
</feature>
<sequence length="67" mass="7399">MLKRKGSSISSEPAHLSVIFRDLSSARRRWNLPCRFSRPPSLLGHSCSLLSSPQQSSGPGVNRHLTL</sequence>
<name>A0A8T0SR73_PANVG</name>
<proteinExistence type="predicted"/>
<evidence type="ECO:0000313" key="3">
    <source>
        <dbReference type="Proteomes" id="UP000823388"/>
    </source>
</evidence>
<gene>
    <name evidence="2" type="ORF">PVAP13_5KG395107</name>
</gene>
<feature type="compositionally biased region" description="Low complexity" evidence="1">
    <location>
        <begin position="47"/>
        <end position="60"/>
    </location>
</feature>
<evidence type="ECO:0000313" key="2">
    <source>
        <dbReference type="EMBL" id="KAG2598796.1"/>
    </source>
</evidence>
<accession>A0A8T0SR73</accession>
<dbReference type="Proteomes" id="UP000823388">
    <property type="component" value="Chromosome 5K"/>
</dbReference>
<organism evidence="2 3">
    <name type="scientific">Panicum virgatum</name>
    <name type="common">Blackwell switchgrass</name>
    <dbReference type="NCBI Taxonomy" id="38727"/>
    <lineage>
        <taxon>Eukaryota</taxon>
        <taxon>Viridiplantae</taxon>
        <taxon>Streptophyta</taxon>
        <taxon>Embryophyta</taxon>
        <taxon>Tracheophyta</taxon>
        <taxon>Spermatophyta</taxon>
        <taxon>Magnoliopsida</taxon>
        <taxon>Liliopsida</taxon>
        <taxon>Poales</taxon>
        <taxon>Poaceae</taxon>
        <taxon>PACMAD clade</taxon>
        <taxon>Panicoideae</taxon>
        <taxon>Panicodae</taxon>
        <taxon>Paniceae</taxon>
        <taxon>Panicinae</taxon>
        <taxon>Panicum</taxon>
        <taxon>Panicum sect. Hiantes</taxon>
    </lineage>
</organism>